<dbReference type="PANTHER" id="PTHR30237">
    <property type="entry name" value="MURAMOYLTETRAPEPTIDE CARBOXYPEPTIDASE"/>
    <property type="match status" value="1"/>
</dbReference>
<evidence type="ECO:0000313" key="9">
    <source>
        <dbReference type="Proteomes" id="UP000027986"/>
    </source>
</evidence>
<comment type="similarity">
    <text evidence="1">Belongs to the peptidase S66 family.</text>
</comment>
<dbReference type="CDD" id="cd07062">
    <property type="entry name" value="Peptidase_S66_mccF_like"/>
    <property type="match status" value="1"/>
</dbReference>
<dbReference type="InterPro" id="IPR040921">
    <property type="entry name" value="Peptidase_S66C"/>
</dbReference>
<dbReference type="RefSeq" id="WP_038570566.1">
    <property type="nucleotide sequence ID" value="NZ_CP008889.1"/>
</dbReference>
<keyword evidence="5" id="KW-0720">Serine protease</keyword>
<dbReference type="InterPro" id="IPR029062">
    <property type="entry name" value="Class_I_gatase-like"/>
</dbReference>
<dbReference type="OrthoDB" id="9807329at2"/>
<dbReference type="GeneID" id="41840578"/>
<dbReference type="KEGG" id="dni:HX89_05175"/>
<evidence type="ECO:0000313" key="8">
    <source>
        <dbReference type="EMBL" id="AIF40439.1"/>
    </source>
</evidence>
<keyword evidence="4" id="KW-0378">Hydrolase</keyword>
<dbReference type="eggNOG" id="COG1619">
    <property type="taxonomic scope" value="Bacteria"/>
</dbReference>
<dbReference type="Pfam" id="PF17676">
    <property type="entry name" value="Peptidase_S66C"/>
    <property type="match status" value="1"/>
</dbReference>
<dbReference type="GO" id="GO:0008236">
    <property type="term" value="F:serine-type peptidase activity"/>
    <property type="evidence" value="ECO:0007669"/>
    <property type="project" value="UniProtKB-KW"/>
</dbReference>
<evidence type="ECO:0000256" key="2">
    <source>
        <dbReference type="ARBA" id="ARBA00022645"/>
    </source>
</evidence>
<dbReference type="PANTHER" id="PTHR30237:SF2">
    <property type="entry name" value="MUREIN TETRAPEPTIDE CARBOXYPEPTIDASE"/>
    <property type="match status" value="1"/>
</dbReference>
<protein>
    <submittedName>
        <fullName evidence="8">Peptidase S66 family protein</fullName>
    </submittedName>
</protein>
<evidence type="ECO:0000259" key="7">
    <source>
        <dbReference type="Pfam" id="PF17676"/>
    </source>
</evidence>
<keyword evidence="9" id="KW-1185">Reference proteome</keyword>
<dbReference type="EMBL" id="CP008889">
    <property type="protein sequence ID" value="AIF40439.1"/>
    <property type="molecule type" value="Genomic_DNA"/>
</dbReference>
<dbReference type="HOGENOM" id="CLU_034346_1_1_11"/>
<dbReference type="Gene3D" id="3.50.30.60">
    <property type="entry name" value="LD-carboxypeptidase A C-terminal domain-like"/>
    <property type="match status" value="1"/>
</dbReference>
<dbReference type="Gene3D" id="3.40.50.10740">
    <property type="entry name" value="Class I glutamine amidotransferase-like"/>
    <property type="match status" value="1"/>
</dbReference>
<feature type="domain" description="LD-carboxypeptidase C-terminal" evidence="7">
    <location>
        <begin position="210"/>
        <end position="328"/>
    </location>
</feature>
<name>A0A075JEU9_9MICO</name>
<evidence type="ECO:0000259" key="6">
    <source>
        <dbReference type="Pfam" id="PF02016"/>
    </source>
</evidence>
<dbReference type="SUPFAM" id="SSF141986">
    <property type="entry name" value="LD-carboxypeptidase A C-terminal domain-like"/>
    <property type="match status" value="1"/>
</dbReference>
<gene>
    <name evidence="8" type="ORF">HX89_05175</name>
</gene>
<dbReference type="Pfam" id="PF02016">
    <property type="entry name" value="Peptidase_S66"/>
    <property type="match status" value="1"/>
</dbReference>
<sequence length="343" mass="37249">MSTEIRYPRPLRPGDTVAVTAPSAPVRPEHEARLTFVTDWLRGRGFEVVLGECLIGDGITSGSARARADEFNAFVRDQAVRAVVPPWGGELAIDLVDLLDHDALRADPTWVVGWSDISTLLLPLTLRSGVATMHGQNLMDAPYGLPHGTAHWLDAATMPARASFVQEDPRVRRRGGFDDWERHPCADRMDLSEPTSWRVLAGEPRVDVYGRLIGGCLDVVCHLAGTPYGDVRRFARDHEDDGVIVHLENCEAPSLDAARMLHGLRLAGWFEGASAVLIGRTGAPERAGVTQDDAILDALGSLDVPIVADVDFGHVPPGNVLVNGALAHVVVDGERHEIRQTFV</sequence>
<dbReference type="GO" id="GO:0006508">
    <property type="term" value="P:proteolysis"/>
    <property type="evidence" value="ECO:0007669"/>
    <property type="project" value="UniProtKB-KW"/>
</dbReference>
<keyword evidence="2" id="KW-0121">Carboxypeptidase</keyword>
<dbReference type="InterPro" id="IPR040449">
    <property type="entry name" value="Peptidase_S66_N"/>
</dbReference>
<dbReference type="InterPro" id="IPR027478">
    <property type="entry name" value="LdcA_N"/>
</dbReference>
<evidence type="ECO:0000256" key="4">
    <source>
        <dbReference type="ARBA" id="ARBA00022801"/>
    </source>
</evidence>
<dbReference type="Proteomes" id="UP000027986">
    <property type="component" value="Chromosome"/>
</dbReference>
<proteinExistence type="inferred from homology"/>
<keyword evidence="3" id="KW-0645">Protease</keyword>
<dbReference type="GO" id="GO:0004180">
    <property type="term" value="F:carboxypeptidase activity"/>
    <property type="evidence" value="ECO:0007669"/>
    <property type="project" value="UniProtKB-KW"/>
</dbReference>
<dbReference type="InterPro" id="IPR003507">
    <property type="entry name" value="S66_fam"/>
</dbReference>
<evidence type="ECO:0000256" key="3">
    <source>
        <dbReference type="ARBA" id="ARBA00022670"/>
    </source>
</evidence>
<evidence type="ECO:0000256" key="5">
    <source>
        <dbReference type="ARBA" id="ARBA00022825"/>
    </source>
</evidence>
<dbReference type="SUPFAM" id="SSF52317">
    <property type="entry name" value="Class I glutamine amidotransferase-like"/>
    <property type="match status" value="1"/>
</dbReference>
<dbReference type="AlphaFoldDB" id="A0A075JEU9"/>
<organism evidence="8 9">
    <name type="scientific">Dermacoccus nishinomiyaensis</name>
    <dbReference type="NCBI Taxonomy" id="1274"/>
    <lineage>
        <taxon>Bacteria</taxon>
        <taxon>Bacillati</taxon>
        <taxon>Actinomycetota</taxon>
        <taxon>Actinomycetes</taxon>
        <taxon>Micrococcales</taxon>
        <taxon>Dermacoccaceae</taxon>
        <taxon>Dermacoccus</taxon>
    </lineage>
</organism>
<evidence type="ECO:0000256" key="1">
    <source>
        <dbReference type="ARBA" id="ARBA00010233"/>
    </source>
</evidence>
<reference evidence="8 9" key="1">
    <citation type="submission" date="2014-07" db="EMBL/GenBank/DDBJ databases">
        <title>Genome Sequencing of Dermacoccus nishinomiyaensis.</title>
        <authorList>
            <person name="Hong K.W."/>
            <person name="Chan K.G."/>
        </authorList>
    </citation>
    <scope>NUCLEOTIDE SEQUENCE [LARGE SCALE GENOMIC DNA]</scope>
    <source>
        <strain evidence="8 9">M25</strain>
    </source>
</reference>
<feature type="domain" description="LD-carboxypeptidase N-terminal" evidence="6">
    <location>
        <begin position="17"/>
        <end position="135"/>
    </location>
</feature>
<dbReference type="InterPro" id="IPR027461">
    <property type="entry name" value="Carboxypeptidase_A_C_sf"/>
</dbReference>
<dbReference type="PIRSF" id="PIRSF028757">
    <property type="entry name" value="LD-carboxypeptidase"/>
    <property type="match status" value="1"/>
</dbReference>
<accession>A0A075JEU9</accession>